<keyword evidence="1" id="KW-1133">Transmembrane helix</keyword>
<evidence type="ECO:0000313" key="3">
    <source>
        <dbReference type="Proteomes" id="UP000475862"/>
    </source>
</evidence>
<dbReference type="AlphaFoldDB" id="A0A6G0TT47"/>
<evidence type="ECO:0000256" key="1">
    <source>
        <dbReference type="SAM" id="Phobius"/>
    </source>
</evidence>
<proteinExistence type="predicted"/>
<protein>
    <submittedName>
        <fullName evidence="2">Uncharacterized protein</fullName>
    </submittedName>
</protein>
<dbReference type="Proteomes" id="UP000475862">
    <property type="component" value="Unassembled WGS sequence"/>
</dbReference>
<comment type="caution">
    <text evidence="2">The sequence shown here is derived from an EMBL/GenBank/DDBJ whole genome shotgun (WGS) entry which is preliminary data.</text>
</comment>
<evidence type="ECO:0000313" key="2">
    <source>
        <dbReference type="EMBL" id="KAE9538469.1"/>
    </source>
</evidence>
<gene>
    <name evidence="2" type="ORF">AGLY_005568</name>
</gene>
<keyword evidence="3" id="KW-1185">Reference proteome</keyword>
<sequence>MNPISGSEFINYHRDSIRMQLFKSIIYTTVIRKESNEGNIKKMYAQVYYTQLSNLNKEPNNNYLYIFEMFTHYGYGLIMREHRQLLIYIHFIFLTARFFYVNQPMRRVLCLNVLKDHSKNTKPNDSDHSTIKKFKSKIIKLDVKIKSIIPIATEFDHASPKCESVFNNVITDTRMRKTLMRYTI</sequence>
<feature type="transmembrane region" description="Helical" evidence="1">
    <location>
        <begin position="85"/>
        <end position="101"/>
    </location>
</feature>
<organism evidence="2 3">
    <name type="scientific">Aphis glycines</name>
    <name type="common">Soybean aphid</name>
    <dbReference type="NCBI Taxonomy" id="307491"/>
    <lineage>
        <taxon>Eukaryota</taxon>
        <taxon>Metazoa</taxon>
        <taxon>Ecdysozoa</taxon>
        <taxon>Arthropoda</taxon>
        <taxon>Hexapoda</taxon>
        <taxon>Insecta</taxon>
        <taxon>Pterygota</taxon>
        <taxon>Neoptera</taxon>
        <taxon>Paraneoptera</taxon>
        <taxon>Hemiptera</taxon>
        <taxon>Sternorrhyncha</taxon>
        <taxon>Aphidomorpha</taxon>
        <taxon>Aphidoidea</taxon>
        <taxon>Aphididae</taxon>
        <taxon>Aphidini</taxon>
        <taxon>Aphis</taxon>
        <taxon>Aphis</taxon>
    </lineage>
</organism>
<name>A0A6G0TT47_APHGL</name>
<reference evidence="2 3" key="1">
    <citation type="submission" date="2019-08" db="EMBL/GenBank/DDBJ databases">
        <title>The genome of the soybean aphid Biotype 1, its phylome, world population structure and adaptation to the North American continent.</title>
        <authorList>
            <person name="Giordano R."/>
            <person name="Donthu R.K."/>
            <person name="Hernandez A.G."/>
            <person name="Wright C.L."/>
            <person name="Zimin A.V."/>
        </authorList>
    </citation>
    <scope>NUCLEOTIDE SEQUENCE [LARGE SCALE GENOMIC DNA]</scope>
    <source>
        <tissue evidence="2">Whole aphids</tissue>
    </source>
</reference>
<keyword evidence="1" id="KW-0472">Membrane</keyword>
<dbReference type="EMBL" id="VYZN01000016">
    <property type="protein sequence ID" value="KAE9538469.1"/>
    <property type="molecule type" value="Genomic_DNA"/>
</dbReference>
<accession>A0A6G0TT47</accession>
<keyword evidence="1" id="KW-0812">Transmembrane</keyword>